<protein>
    <submittedName>
        <fullName evidence="2">Uncharacterized protein</fullName>
    </submittedName>
</protein>
<comment type="caution">
    <text evidence="2">The sequence shown here is derived from an EMBL/GenBank/DDBJ whole genome shotgun (WGS) entry which is preliminary data.</text>
</comment>
<sequence>MSLLPPSTLTFTLPQLEQYLTEFCLDMKGNGDADAERCRELMSAFLGFAEAKNRALENESSEAGEMQTAIIPVHNSSGMPPSSSTQNSQFSSIGRIKSHRTSITRLKTNKIAPIMSQTSTALSIFSSPEANQYIENSNKDLDFENEKVLQMDNVVQRYTDREDAMITSGLGLIAGMEMKGAIAFRDFKTRFSATKFLKGYFNSKYGDIYSLSSFTIRSDVSRVSARIANYWYDCKNPAFGVSKDMSLDDRAYLEVPNSHSAIFCQAYKFPAPMSDRESIMNIVWKRLSEKSMIVVFHPLTSHPKVEIKDGDSVIRCFAQFAYHLTQLDDGTVEVKFGTHINFGGNLPRAIVNGVIISNFDRVASHFQAYFINSILYLKKTDGKLLGEVLVNQIKSARKRGGWKKRAELGKIGVDEFLYCSAAMRELLPLHPWLRALLHEVSLNQVKFAPTVTTALSDMKDQDAVNLAKGLSTIILSNTEAPAAVDHWISQNTALEEFEKDHEWMRYFFVELAQYNLNTSNLGLRLRVFGGALLSTVDLITDVYMTVRFFNTEGDEGYGKTNAILIGLTMLFQMFVSYGQNSKSTKYFIQDLVCILTGFKPALDAYRVGSGAEQHDHQVMSPFMEMSLFKVLETVLEAITSSVLQIFALLSAKEKSLDAVISILVSAATIAFTSSMLTYDWDTSPAKRASEPQFYGFVPDKALSRAVCFLSMMSLSFTHVLLMTSACALLALTNPNWLLLFLGVDMGIFLLYKIMCGDIFYWLNVDGFVRLVTAIMVRFTAKTMANFTMLMQLRHPQEIDGLPFAVSILTSVVGSFVSVYAYSNYYNGDEKIHGETLQTVLISLVAIWFVSAVTFALVIKREYLHTFYDMDTASTYNRKWILSLREDQDLEKSAVLSLHPDVYKAWGDELIKPWTIKNWNRWEEEKPVWFTDTWIEAVPNEYIPFEWRVKYKKTKGRVDDSQLQRRRGSISVRELVGGKEER</sequence>
<feature type="transmembrane region" description="Helical" evidence="1">
    <location>
        <begin position="760"/>
        <end position="780"/>
    </location>
</feature>
<keyword evidence="1" id="KW-0472">Membrane</keyword>
<keyword evidence="1" id="KW-0812">Transmembrane</keyword>
<feature type="transmembrane region" description="Helical" evidence="1">
    <location>
        <begin position="801"/>
        <end position="820"/>
    </location>
</feature>
<proteinExistence type="predicted"/>
<dbReference type="InterPro" id="IPR023393">
    <property type="entry name" value="START-like_dom_sf"/>
</dbReference>
<evidence type="ECO:0000256" key="1">
    <source>
        <dbReference type="SAM" id="Phobius"/>
    </source>
</evidence>
<dbReference type="Gene3D" id="3.30.530.20">
    <property type="match status" value="1"/>
</dbReference>
<feature type="transmembrane region" description="Helical" evidence="1">
    <location>
        <begin position="656"/>
        <end position="678"/>
    </location>
</feature>
<evidence type="ECO:0000313" key="2">
    <source>
        <dbReference type="EMBL" id="GMH67953.1"/>
    </source>
</evidence>
<reference evidence="3" key="1">
    <citation type="journal article" date="2023" name="Commun. Biol.">
        <title>Genome analysis of Parmales, the sister group of diatoms, reveals the evolutionary specialization of diatoms from phago-mixotrophs to photoautotrophs.</title>
        <authorList>
            <person name="Ban H."/>
            <person name="Sato S."/>
            <person name="Yoshikawa S."/>
            <person name="Yamada K."/>
            <person name="Nakamura Y."/>
            <person name="Ichinomiya M."/>
            <person name="Sato N."/>
            <person name="Blanc-Mathieu R."/>
            <person name="Endo H."/>
            <person name="Kuwata A."/>
            <person name="Ogata H."/>
        </authorList>
    </citation>
    <scope>NUCLEOTIDE SEQUENCE [LARGE SCALE GENOMIC DNA]</scope>
    <source>
        <strain evidence="3">NIES 3701</strain>
    </source>
</reference>
<gene>
    <name evidence="2" type="ORF">TrST_g4179</name>
</gene>
<dbReference type="SUPFAM" id="SSF55961">
    <property type="entry name" value="Bet v1-like"/>
    <property type="match status" value="1"/>
</dbReference>
<name>A0A9W7E731_9STRA</name>
<keyword evidence="1" id="KW-1133">Transmembrane helix</keyword>
<evidence type="ECO:0000313" key="3">
    <source>
        <dbReference type="Proteomes" id="UP001165085"/>
    </source>
</evidence>
<dbReference type="EMBL" id="BRXY01000121">
    <property type="protein sequence ID" value="GMH67953.1"/>
    <property type="molecule type" value="Genomic_DNA"/>
</dbReference>
<accession>A0A9W7E731</accession>
<dbReference type="OrthoDB" id="193494at2759"/>
<organism evidence="2 3">
    <name type="scientific">Triparma strigata</name>
    <dbReference type="NCBI Taxonomy" id="1606541"/>
    <lineage>
        <taxon>Eukaryota</taxon>
        <taxon>Sar</taxon>
        <taxon>Stramenopiles</taxon>
        <taxon>Ochrophyta</taxon>
        <taxon>Bolidophyceae</taxon>
        <taxon>Parmales</taxon>
        <taxon>Triparmaceae</taxon>
        <taxon>Triparma</taxon>
    </lineage>
</organism>
<dbReference type="AlphaFoldDB" id="A0A9W7E731"/>
<keyword evidence="3" id="KW-1185">Reference proteome</keyword>
<feature type="transmembrane region" description="Helical" evidence="1">
    <location>
        <begin position="840"/>
        <end position="858"/>
    </location>
</feature>
<dbReference type="Proteomes" id="UP001165085">
    <property type="component" value="Unassembled WGS sequence"/>
</dbReference>